<feature type="region of interest" description="Disordered" evidence="11">
    <location>
        <begin position="277"/>
        <end position="296"/>
    </location>
</feature>
<dbReference type="EMBL" id="ACYE01000421">
    <property type="protein sequence ID" value="EFE38142.1"/>
    <property type="molecule type" value="Genomic_DNA"/>
</dbReference>
<dbReference type="AlphaFoldDB" id="D4DJ24"/>
<dbReference type="Proteomes" id="UP000008383">
    <property type="component" value="Unassembled WGS sequence"/>
</dbReference>
<dbReference type="OrthoDB" id="16120at2759"/>
<keyword evidence="8" id="KW-0539">Nucleus</keyword>
<evidence type="ECO:0000256" key="2">
    <source>
        <dbReference type="ARBA" id="ARBA00004123"/>
    </source>
</evidence>
<dbReference type="Gene3D" id="1.20.120.1150">
    <property type="match status" value="1"/>
</dbReference>
<dbReference type="FunFam" id="1.20.120.1150:FF:000003">
    <property type="entry name" value="Serine/threonine-protein phosphatase 2A activator"/>
    <property type="match status" value="1"/>
</dbReference>
<dbReference type="InterPro" id="IPR043170">
    <property type="entry name" value="PTPA_C_lid"/>
</dbReference>
<keyword evidence="6 10" id="KW-0697">Rotamase</keyword>
<comment type="similarity">
    <text evidence="4 10">Belongs to the PTPA-type PPIase family.</text>
</comment>
<sequence>MATTAAAPSLQRLDPSIPHTFMRPVKKINDHQDVETFLSSVAYRDIMIFVLQLNRCMFPSKASSESGSSNVEVWTLDSDSVDFSEPVRRLQLLLSKLESLIDEVAPDTGPRRFGNISFRKWCEEMESRAASIMDECLPPEILQRKSEEGETVTAKEELMAYLTGSFGSSQRLDYGTGHELSFLAFLACLWKLNGFAQADPGVEERGIVIGVIEPCVSPFYLTHVPYGSLFLIRYLRLIRRLILTYTLEPAGSHGVWGLDDHSFISYILGSAQLSPPIGPTDPTPTEGSLPNAPATSDVTKSNIVEKERKSNMYFSAIGFIYDVKKGPFWEHSPMLYDISGIKDGWGKINKGMIKMYNAEVLSKFPVVQHFPFGSLFVWKQDPNATSTAPSAHTSSGPQIRTQIPTSPSLSAQSNAGTRAPWASKPTSVEMGDLRGGVPSSHQIPATRAPWASQGGQQRNLPQREPFPPANSSEREVYRGKFYISTTILNRASLNKREVFFIVKKPTLPEKIK</sequence>
<gene>
    <name evidence="12" type="ORF">TRV_07189</name>
</gene>
<dbReference type="PANTHER" id="PTHR10012:SF3">
    <property type="entry name" value="SERINE_THREONINE-PROTEIN PHOSPHATASE 2A ACTIVATOR 1"/>
    <property type="match status" value="1"/>
</dbReference>
<comment type="caution">
    <text evidence="12">The sequence shown here is derived from an EMBL/GenBank/DDBJ whole genome shotgun (WGS) entry which is preliminary data.</text>
</comment>
<keyword evidence="5 10" id="KW-0963">Cytoplasm</keyword>
<dbReference type="GO" id="GO:0003755">
    <property type="term" value="F:peptidyl-prolyl cis-trans isomerase activity"/>
    <property type="evidence" value="ECO:0007669"/>
    <property type="project" value="UniProtKB-KW"/>
</dbReference>
<dbReference type="InterPro" id="IPR004327">
    <property type="entry name" value="Phstyr_phstse_ac"/>
</dbReference>
<dbReference type="GO" id="GO:0000159">
    <property type="term" value="C:protein phosphatase type 2A complex"/>
    <property type="evidence" value="ECO:0007669"/>
    <property type="project" value="TreeGrafter"/>
</dbReference>
<organism evidence="12 13">
    <name type="scientific">Trichophyton verrucosum (strain HKI 0517)</name>
    <dbReference type="NCBI Taxonomy" id="663202"/>
    <lineage>
        <taxon>Eukaryota</taxon>
        <taxon>Fungi</taxon>
        <taxon>Dikarya</taxon>
        <taxon>Ascomycota</taxon>
        <taxon>Pezizomycotina</taxon>
        <taxon>Eurotiomycetes</taxon>
        <taxon>Eurotiomycetidae</taxon>
        <taxon>Onygenales</taxon>
        <taxon>Arthrodermataceae</taxon>
        <taxon>Trichophyton</taxon>
    </lineage>
</organism>
<dbReference type="RefSeq" id="XP_003018787.1">
    <property type="nucleotide sequence ID" value="XM_003018741.1"/>
</dbReference>
<comment type="catalytic activity">
    <reaction evidence="1 10">
        <text>[protein]-peptidylproline (omega=180) = [protein]-peptidylproline (omega=0)</text>
        <dbReference type="Rhea" id="RHEA:16237"/>
        <dbReference type="Rhea" id="RHEA-COMP:10747"/>
        <dbReference type="Rhea" id="RHEA-COMP:10748"/>
        <dbReference type="ChEBI" id="CHEBI:83833"/>
        <dbReference type="ChEBI" id="CHEBI:83834"/>
        <dbReference type="EC" id="5.2.1.8"/>
    </reaction>
</comment>
<feature type="region of interest" description="Disordered" evidence="11">
    <location>
        <begin position="383"/>
        <end position="472"/>
    </location>
</feature>
<feature type="compositionally biased region" description="Low complexity" evidence="11">
    <location>
        <begin position="384"/>
        <end position="395"/>
    </location>
</feature>
<dbReference type="CDD" id="cd04087">
    <property type="entry name" value="PTPA"/>
    <property type="match status" value="1"/>
</dbReference>
<dbReference type="GO" id="GO:0005737">
    <property type="term" value="C:cytoplasm"/>
    <property type="evidence" value="ECO:0007669"/>
    <property type="project" value="UniProtKB-SubCell"/>
</dbReference>
<accession>D4DJ24</accession>
<evidence type="ECO:0000256" key="9">
    <source>
        <dbReference type="ARBA" id="ARBA00025287"/>
    </source>
</evidence>
<evidence type="ECO:0000313" key="12">
    <source>
        <dbReference type="EMBL" id="EFE38142.1"/>
    </source>
</evidence>
<proteinExistence type="inferred from homology"/>
<name>D4DJ24_TRIVH</name>
<dbReference type="GO" id="GO:0008160">
    <property type="term" value="F:protein tyrosine phosphatase activator activity"/>
    <property type="evidence" value="ECO:0007669"/>
    <property type="project" value="TreeGrafter"/>
</dbReference>
<reference evidence="13" key="1">
    <citation type="journal article" date="2011" name="Genome Biol.">
        <title>Comparative and functional genomics provide insights into the pathogenicity of dermatophytic fungi.</title>
        <authorList>
            <person name="Burmester A."/>
            <person name="Shelest E."/>
            <person name="Gloeckner G."/>
            <person name="Heddergott C."/>
            <person name="Schindler S."/>
            <person name="Staib P."/>
            <person name="Heidel A."/>
            <person name="Felder M."/>
            <person name="Petzold A."/>
            <person name="Szafranski K."/>
            <person name="Feuermann M."/>
            <person name="Pedruzzi I."/>
            <person name="Priebe S."/>
            <person name="Groth M."/>
            <person name="Winkler R."/>
            <person name="Li W."/>
            <person name="Kniemeyer O."/>
            <person name="Schroeckh V."/>
            <person name="Hertweck C."/>
            <person name="Hube B."/>
            <person name="White T.C."/>
            <person name="Platzer M."/>
            <person name="Guthke R."/>
            <person name="Heitman J."/>
            <person name="Woestemeyer J."/>
            <person name="Zipfel P.F."/>
            <person name="Monod M."/>
            <person name="Brakhage A.A."/>
        </authorList>
    </citation>
    <scope>NUCLEOTIDE SEQUENCE [LARGE SCALE GENOMIC DNA]</scope>
    <source>
        <strain evidence="13">HKI 0517</strain>
    </source>
</reference>
<evidence type="ECO:0000256" key="1">
    <source>
        <dbReference type="ARBA" id="ARBA00000971"/>
    </source>
</evidence>
<evidence type="ECO:0000256" key="4">
    <source>
        <dbReference type="ARBA" id="ARBA00011019"/>
    </source>
</evidence>
<dbReference type="EC" id="5.2.1.8" evidence="10"/>
<keyword evidence="13" id="KW-1185">Reference proteome</keyword>
<evidence type="ECO:0000256" key="8">
    <source>
        <dbReference type="ARBA" id="ARBA00023242"/>
    </source>
</evidence>
<dbReference type="Pfam" id="PF03095">
    <property type="entry name" value="PTPA"/>
    <property type="match status" value="1"/>
</dbReference>
<comment type="subcellular location">
    <subcellularLocation>
        <location evidence="3 10">Cytoplasm</location>
    </subcellularLocation>
    <subcellularLocation>
        <location evidence="2">Nucleus</location>
    </subcellularLocation>
</comment>
<keyword evidence="7 10" id="KW-0413">Isomerase</keyword>
<protein>
    <recommendedName>
        <fullName evidence="10">Serine/threonine-protein phosphatase 2A activator</fullName>
        <ecNumber evidence="10">5.2.1.8</ecNumber>
    </recommendedName>
    <alternativeName>
        <fullName evidence="10">Phosphotyrosyl phosphatase activator</fullName>
    </alternativeName>
</protein>
<evidence type="ECO:0000256" key="7">
    <source>
        <dbReference type="ARBA" id="ARBA00023235"/>
    </source>
</evidence>
<dbReference type="GO" id="GO:0007052">
    <property type="term" value="P:mitotic spindle organization"/>
    <property type="evidence" value="ECO:0007669"/>
    <property type="project" value="TreeGrafter"/>
</dbReference>
<dbReference type="GO" id="GO:0005634">
    <property type="term" value="C:nucleus"/>
    <property type="evidence" value="ECO:0007669"/>
    <property type="project" value="UniProtKB-SubCell"/>
</dbReference>
<evidence type="ECO:0000256" key="11">
    <source>
        <dbReference type="SAM" id="MobiDB-lite"/>
    </source>
</evidence>
<feature type="compositionally biased region" description="Polar residues" evidence="11">
    <location>
        <begin position="396"/>
        <end position="416"/>
    </location>
</feature>
<evidence type="ECO:0000256" key="6">
    <source>
        <dbReference type="ARBA" id="ARBA00023110"/>
    </source>
</evidence>
<dbReference type="PANTHER" id="PTHR10012">
    <property type="entry name" value="SERINE/THREONINE-PROTEIN PHOSPHATASE 2A REGULATORY SUBUNIT B"/>
    <property type="match status" value="1"/>
</dbReference>
<evidence type="ECO:0000256" key="5">
    <source>
        <dbReference type="ARBA" id="ARBA00022490"/>
    </source>
</evidence>
<comment type="function">
    <text evidence="9">PPIases accelerate the folding of proteins. It catalyzes the cis-trans isomerization of proline imidic peptide bonds in oligopeptides. Acts as a regulatory subunit for PP2A-like phosphatases modulating their activity or substrate specificity, probably by inducing a conformational change in the catalytic subunit, a direct target of the PPIase. Can reactivate inactive phosphatase PP2A-phosphatase methylesterase complexes (PP2Ai) in presence of ATP and Mg(2+) by dissociating the inactive form from the complex.</text>
</comment>
<feature type="compositionally biased region" description="Polar residues" evidence="11">
    <location>
        <begin position="283"/>
        <end position="296"/>
    </location>
</feature>
<dbReference type="InterPro" id="IPR037218">
    <property type="entry name" value="PTPA_sf"/>
</dbReference>
<dbReference type="HOGENOM" id="CLU_030733_2_0_1"/>
<dbReference type="GeneID" id="9581184"/>
<dbReference type="SUPFAM" id="SSF140984">
    <property type="entry name" value="PTPA-like"/>
    <property type="match status" value="1"/>
</dbReference>
<evidence type="ECO:0000256" key="3">
    <source>
        <dbReference type="ARBA" id="ARBA00004496"/>
    </source>
</evidence>
<evidence type="ECO:0000256" key="10">
    <source>
        <dbReference type="RuleBase" id="RU361210"/>
    </source>
</evidence>
<evidence type="ECO:0000313" key="13">
    <source>
        <dbReference type="Proteomes" id="UP000008383"/>
    </source>
</evidence>
<dbReference type="KEGG" id="tve:TRV_07189"/>